<reference evidence="1" key="1">
    <citation type="submission" date="2021-06" db="EMBL/GenBank/DDBJ databases">
        <authorList>
            <person name="Kallberg Y."/>
            <person name="Tangrot J."/>
            <person name="Rosling A."/>
        </authorList>
    </citation>
    <scope>NUCLEOTIDE SEQUENCE</scope>
    <source>
        <strain evidence="1">IL203A</strain>
    </source>
</reference>
<organism evidence="1 2">
    <name type="scientific">Dentiscutata heterogama</name>
    <dbReference type="NCBI Taxonomy" id="1316150"/>
    <lineage>
        <taxon>Eukaryota</taxon>
        <taxon>Fungi</taxon>
        <taxon>Fungi incertae sedis</taxon>
        <taxon>Mucoromycota</taxon>
        <taxon>Glomeromycotina</taxon>
        <taxon>Glomeromycetes</taxon>
        <taxon>Diversisporales</taxon>
        <taxon>Gigasporaceae</taxon>
        <taxon>Dentiscutata</taxon>
    </lineage>
</organism>
<sequence length="155" mass="17360">DDDVTEEIDGVLAATKTNKATILRKATEYIVYLKKKNLDLKCENVILKKIIAAIPGGIELYDAYLKIESEMETPPDTPPSEFDSSYITYQYKPSTPPSGNAGSRVLMTLFMCMTFFTDPSKYAQSDSHHHHHKGHVIANNDKESVVPDGIHSLWD</sequence>
<accession>A0ACA9R5F0</accession>
<dbReference type="Proteomes" id="UP000789702">
    <property type="component" value="Unassembled WGS sequence"/>
</dbReference>
<feature type="non-terminal residue" evidence="1">
    <location>
        <position position="155"/>
    </location>
</feature>
<comment type="caution">
    <text evidence="1">The sequence shown here is derived from an EMBL/GenBank/DDBJ whole genome shotgun (WGS) entry which is preliminary data.</text>
</comment>
<evidence type="ECO:0000313" key="1">
    <source>
        <dbReference type="EMBL" id="CAG8777264.1"/>
    </source>
</evidence>
<dbReference type="EMBL" id="CAJVPU010060604">
    <property type="protein sequence ID" value="CAG8777264.1"/>
    <property type="molecule type" value="Genomic_DNA"/>
</dbReference>
<evidence type="ECO:0000313" key="2">
    <source>
        <dbReference type="Proteomes" id="UP000789702"/>
    </source>
</evidence>
<gene>
    <name evidence="1" type="ORF">DHETER_LOCUS16192</name>
</gene>
<proteinExistence type="predicted"/>
<keyword evidence="2" id="KW-1185">Reference proteome</keyword>
<protein>
    <submittedName>
        <fullName evidence="1">127_t:CDS:1</fullName>
    </submittedName>
</protein>
<feature type="non-terminal residue" evidence="1">
    <location>
        <position position="1"/>
    </location>
</feature>
<name>A0ACA9R5F0_9GLOM</name>